<keyword evidence="2" id="KW-1185">Reference proteome</keyword>
<accession>A0ABR0ASM5</accession>
<protein>
    <submittedName>
        <fullName evidence="1">Uncharacterized protein</fullName>
    </submittedName>
</protein>
<comment type="caution">
    <text evidence="1">The sequence shown here is derived from an EMBL/GenBank/DDBJ whole genome shotgun (WGS) entry which is preliminary data.</text>
</comment>
<dbReference type="Proteomes" id="UP001234178">
    <property type="component" value="Unassembled WGS sequence"/>
</dbReference>
<proteinExistence type="predicted"/>
<sequence length="111" mass="12946">MLHCNARIPIVIVIMKMMVCLKIRKSTYSLKQLLQHFAAVTNQRKSHLSCLLRLLKDHQPEPDYVSLPSTGQQLMCIDSRDEVNHAFYRNKKTTPAHDSLARDTRAFKRKR</sequence>
<name>A0ABR0ASM5_9CRUS</name>
<reference evidence="1 2" key="1">
    <citation type="journal article" date="2023" name="Nucleic Acids Res.">
        <title>The hologenome of Daphnia magna reveals possible DNA methylation and microbiome-mediated evolution of the host genome.</title>
        <authorList>
            <person name="Chaturvedi A."/>
            <person name="Li X."/>
            <person name="Dhandapani V."/>
            <person name="Marshall H."/>
            <person name="Kissane S."/>
            <person name="Cuenca-Cambronero M."/>
            <person name="Asole G."/>
            <person name="Calvet F."/>
            <person name="Ruiz-Romero M."/>
            <person name="Marangio P."/>
            <person name="Guigo R."/>
            <person name="Rago D."/>
            <person name="Mirbahai L."/>
            <person name="Eastwood N."/>
            <person name="Colbourne J.K."/>
            <person name="Zhou J."/>
            <person name="Mallon E."/>
            <person name="Orsini L."/>
        </authorList>
    </citation>
    <scope>NUCLEOTIDE SEQUENCE [LARGE SCALE GENOMIC DNA]</scope>
    <source>
        <strain evidence="1">LRV0_1</strain>
    </source>
</reference>
<evidence type="ECO:0000313" key="2">
    <source>
        <dbReference type="Proteomes" id="UP001234178"/>
    </source>
</evidence>
<dbReference type="EMBL" id="JAOYFB010000038">
    <property type="protein sequence ID" value="KAK4028101.1"/>
    <property type="molecule type" value="Genomic_DNA"/>
</dbReference>
<organism evidence="1 2">
    <name type="scientific">Daphnia magna</name>
    <dbReference type="NCBI Taxonomy" id="35525"/>
    <lineage>
        <taxon>Eukaryota</taxon>
        <taxon>Metazoa</taxon>
        <taxon>Ecdysozoa</taxon>
        <taxon>Arthropoda</taxon>
        <taxon>Crustacea</taxon>
        <taxon>Branchiopoda</taxon>
        <taxon>Diplostraca</taxon>
        <taxon>Cladocera</taxon>
        <taxon>Anomopoda</taxon>
        <taxon>Daphniidae</taxon>
        <taxon>Daphnia</taxon>
    </lineage>
</organism>
<gene>
    <name evidence="1" type="ORF">OUZ56_017279</name>
</gene>
<evidence type="ECO:0000313" key="1">
    <source>
        <dbReference type="EMBL" id="KAK4028101.1"/>
    </source>
</evidence>